<dbReference type="InterPro" id="IPR035979">
    <property type="entry name" value="RBD_domain_sf"/>
</dbReference>
<dbReference type="PROSITE" id="PS50102">
    <property type="entry name" value="RRM"/>
    <property type="match status" value="2"/>
</dbReference>
<dbReference type="InterPro" id="IPR012677">
    <property type="entry name" value="Nucleotide-bd_a/b_plait_sf"/>
</dbReference>
<evidence type="ECO:0000259" key="5">
    <source>
        <dbReference type="PROSITE" id="PS50102"/>
    </source>
</evidence>
<reference evidence="6" key="1">
    <citation type="submission" date="2014-11" db="EMBL/GenBank/DDBJ databases">
        <authorList>
            <person name="Otto D Thomas"/>
            <person name="Naeem Raeece"/>
        </authorList>
    </citation>
    <scope>NUCLEOTIDE SEQUENCE</scope>
</reference>
<dbReference type="SMART" id="SM00360">
    <property type="entry name" value="RRM"/>
    <property type="match status" value="2"/>
</dbReference>
<dbReference type="Pfam" id="PF00076">
    <property type="entry name" value="RRM_1"/>
    <property type="match status" value="2"/>
</dbReference>
<feature type="region of interest" description="Disordered" evidence="4">
    <location>
        <begin position="187"/>
        <end position="225"/>
    </location>
</feature>
<feature type="compositionally biased region" description="Low complexity" evidence="4">
    <location>
        <begin position="304"/>
        <end position="342"/>
    </location>
</feature>
<feature type="compositionally biased region" description="Gly residues" evidence="4">
    <location>
        <begin position="358"/>
        <end position="368"/>
    </location>
</feature>
<protein>
    <recommendedName>
        <fullName evidence="5">RRM domain-containing protein</fullName>
    </recommendedName>
</protein>
<keyword evidence="1" id="KW-0677">Repeat</keyword>
<organism evidence="6">
    <name type="scientific">Chromera velia CCMP2878</name>
    <dbReference type="NCBI Taxonomy" id="1169474"/>
    <lineage>
        <taxon>Eukaryota</taxon>
        <taxon>Sar</taxon>
        <taxon>Alveolata</taxon>
        <taxon>Colpodellida</taxon>
        <taxon>Chromeraceae</taxon>
        <taxon>Chromera</taxon>
    </lineage>
</organism>
<sequence length="401" mass="43633">MGYPGPRHVAKPFADRRTLDDQQKNPRKIFIGNLQVTTSEKNLTVYFSQFGALEDCVVVIDKRTGQSRGFGFIIFQQESSVENVMAKSVHRIDGVVADVRRAVPRDEARQEPPPDTIPQPEKLFVGGLGDDVTEDDLRRTFSPYGTVKEVVIMCDKLTRRPRGFAFVIFTTEEAANSAVGTHQIKGRMCETKKAEPNRIGDVPRVPREMRGGGPGGPYRGGRGGRGGMGRGYGPPPNMYDHGPMGPMGGYHMDPSMGYYPMAPMPYGSPGPAYPMHPMQMHAPYPHMPLGGGGRGRPPKPMNKPEPQQQQAMQQQQPQAQPQQQMAIQPVQQTLQQQQQPQQAVPPVPPAQQQQDYTGGLGINGGVGYGVPQQGYATGGGGQATAAPQWAGGGTDAYGRRY</sequence>
<feature type="domain" description="RRM" evidence="5">
    <location>
        <begin position="121"/>
        <end position="196"/>
    </location>
</feature>
<evidence type="ECO:0000256" key="2">
    <source>
        <dbReference type="ARBA" id="ARBA00022884"/>
    </source>
</evidence>
<feature type="compositionally biased region" description="Basic and acidic residues" evidence="4">
    <location>
        <begin position="187"/>
        <end position="198"/>
    </location>
</feature>
<gene>
    <name evidence="6" type="ORF">Cvel_20651</name>
</gene>
<dbReference type="AlphaFoldDB" id="A0A0G4G7T6"/>
<accession>A0A0G4G7T6</accession>
<evidence type="ECO:0000313" key="6">
    <source>
        <dbReference type="EMBL" id="CEM24719.1"/>
    </source>
</evidence>
<dbReference type="PANTHER" id="PTHR48032">
    <property type="entry name" value="RNA-BINDING PROTEIN MUSASHI HOMOLOG RBP6"/>
    <property type="match status" value="1"/>
</dbReference>
<dbReference type="EMBL" id="CDMZ01000964">
    <property type="protein sequence ID" value="CEM24719.1"/>
    <property type="molecule type" value="Genomic_DNA"/>
</dbReference>
<dbReference type="VEuPathDB" id="CryptoDB:Cvel_20651"/>
<feature type="domain" description="RRM" evidence="5">
    <location>
        <begin position="27"/>
        <end position="110"/>
    </location>
</feature>
<name>A0A0G4G7T6_9ALVE</name>
<dbReference type="GO" id="GO:0006417">
    <property type="term" value="P:regulation of translation"/>
    <property type="evidence" value="ECO:0007669"/>
    <property type="project" value="TreeGrafter"/>
</dbReference>
<keyword evidence="2 3" id="KW-0694">RNA-binding</keyword>
<evidence type="ECO:0000256" key="1">
    <source>
        <dbReference type="ARBA" id="ARBA00022737"/>
    </source>
</evidence>
<dbReference type="Gene3D" id="3.30.70.330">
    <property type="match status" value="2"/>
</dbReference>
<proteinExistence type="predicted"/>
<dbReference type="GO" id="GO:0003729">
    <property type="term" value="F:mRNA binding"/>
    <property type="evidence" value="ECO:0007669"/>
    <property type="project" value="TreeGrafter"/>
</dbReference>
<feature type="compositionally biased region" description="Gly residues" evidence="4">
    <location>
        <begin position="211"/>
        <end position="225"/>
    </location>
</feature>
<feature type="region of interest" description="Disordered" evidence="4">
    <location>
        <begin position="284"/>
        <end position="401"/>
    </location>
</feature>
<dbReference type="InterPro" id="IPR000504">
    <property type="entry name" value="RRM_dom"/>
</dbReference>
<dbReference type="SUPFAM" id="SSF54928">
    <property type="entry name" value="RNA-binding domain, RBD"/>
    <property type="match status" value="2"/>
</dbReference>
<dbReference type="PANTHER" id="PTHR48032:SF6">
    <property type="entry name" value="RNA-BINDING (RRM_RBD_RNP MOTIFS) FAMILY PROTEIN"/>
    <property type="match status" value="1"/>
</dbReference>
<evidence type="ECO:0000256" key="3">
    <source>
        <dbReference type="PROSITE-ProRule" id="PRU00176"/>
    </source>
</evidence>
<evidence type="ECO:0000256" key="4">
    <source>
        <dbReference type="SAM" id="MobiDB-lite"/>
    </source>
</evidence>